<keyword evidence="1" id="KW-1133">Transmembrane helix</keyword>
<keyword evidence="3" id="KW-1185">Reference proteome</keyword>
<evidence type="ECO:0000256" key="1">
    <source>
        <dbReference type="SAM" id="Phobius"/>
    </source>
</evidence>
<dbReference type="PATRIC" id="fig|1227492.4.peg.4000"/>
<name>M0A6R5_9EURY</name>
<feature type="transmembrane region" description="Helical" evidence="1">
    <location>
        <begin position="16"/>
        <end position="36"/>
    </location>
</feature>
<feature type="transmembrane region" description="Helical" evidence="1">
    <location>
        <begin position="56"/>
        <end position="72"/>
    </location>
</feature>
<evidence type="ECO:0000313" key="2">
    <source>
        <dbReference type="EMBL" id="ELY93008.1"/>
    </source>
</evidence>
<dbReference type="RefSeq" id="WP_006169546.1">
    <property type="nucleotide sequence ID" value="NZ_AOIN01000100.1"/>
</dbReference>
<gene>
    <name evidence="2" type="ORF">C482_20076</name>
</gene>
<evidence type="ECO:0000313" key="3">
    <source>
        <dbReference type="Proteomes" id="UP000011693"/>
    </source>
</evidence>
<comment type="caution">
    <text evidence="2">The sequence shown here is derived from an EMBL/GenBank/DDBJ whole genome shotgun (WGS) entry which is preliminary data.</text>
</comment>
<dbReference type="Proteomes" id="UP000011693">
    <property type="component" value="Unassembled WGS sequence"/>
</dbReference>
<organism evidence="2 3">
    <name type="scientific">Natrialba chahannaoensis JCM 10990</name>
    <dbReference type="NCBI Taxonomy" id="1227492"/>
    <lineage>
        <taxon>Archaea</taxon>
        <taxon>Methanobacteriati</taxon>
        <taxon>Methanobacteriota</taxon>
        <taxon>Stenosarchaea group</taxon>
        <taxon>Halobacteria</taxon>
        <taxon>Halobacteriales</taxon>
        <taxon>Natrialbaceae</taxon>
        <taxon>Natrialba</taxon>
    </lineage>
</organism>
<keyword evidence="1" id="KW-0472">Membrane</keyword>
<sequence>MVAPEREQSRIAGNRMAVVIAASSIVLALLLALLWWYDILDALIPEHGLPMETLPFYLLAIVVGFALLVWGWQRVLGLLE</sequence>
<dbReference type="AlphaFoldDB" id="M0A6R5"/>
<accession>M0A6R5</accession>
<protein>
    <submittedName>
        <fullName evidence="2">Uncharacterized protein</fullName>
    </submittedName>
</protein>
<reference evidence="2 3" key="1">
    <citation type="journal article" date="2014" name="PLoS Genet.">
        <title>Phylogenetically driven sequencing of extremely halophilic archaea reveals strategies for static and dynamic osmo-response.</title>
        <authorList>
            <person name="Becker E.A."/>
            <person name="Seitzer P.M."/>
            <person name="Tritt A."/>
            <person name="Larsen D."/>
            <person name="Krusor M."/>
            <person name="Yao A.I."/>
            <person name="Wu D."/>
            <person name="Madern D."/>
            <person name="Eisen J.A."/>
            <person name="Darling A.E."/>
            <person name="Facciotti M.T."/>
        </authorList>
    </citation>
    <scope>NUCLEOTIDE SEQUENCE [LARGE SCALE GENOMIC DNA]</scope>
    <source>
        <strain evidence="2 3">JCM 10990</strain>
    </source>
</reference>
<dbReference type="EMBL" id="AOIN01000100">
    <property type="protein sequence ID" value="ELY93008.1"/>
    <property type="molecule type" value="Genomic_DNA"/>
</dbReference>
<dbReference type="OrthoDB" id="203722at2157"/>
<keyword evidence="1" id="KW-0812">Transmembrane</keyword>
<proteinExistence type="predicted"/>